<evidence type="ECO:0000256" key="2">
    <source>
        <dbReference type="ARBA" id="ARBA00022840"/>
    </source>
</evidence>
<dbReference type="GO" id="GO:0006427">
    <property type="term" value="P:histidyl-tRNA aminoacylation"/>
    <property type="evidence" value="ECO:0007669"/>
    <property type="project" value="UniProtKB-UniRule"/>
</dbReference>
<name>A0AAI8AMG9_MESHY</name>
<feature type="binding site" evidence="4">
    <location>
        <position position="141"/>
    </location>
    <ligand>
        <name>L-histidine</name>
        <dbReference type="ChEBI" id="CHEBI:57595"/>
    </ligand>
</feature>
<dbReference type="Pfam" id="PF13393">
    <property type="entry name" value="tRNA-synt_His"/>
    <property type="match status" value="1"/>
</dbReference>
<keyword evidence="3" id="KW-0648">Protein biosynthesis</keyword>
<proteinExistence type="inferred from homology"/>
<keyword evidence="3" id="KW-0547">Nucleotide-binding</keyword>
<dbReference type="EC" id="6.1.1.21" evidence="3"/>
<accession>A0AAI8AMG9</accession>
<dbReference type="InterPro" id="IPR041715">
    <property type="entry name" value="HisRS-like_core"/>
</dbReference>
<evidence type="ECO:0000313" key="6">
    <source>
        <dbReference type="EMBL" id="AFX74097.1"/>
    </source>
</evidence>
<keyword evidence="3" id="KW-0963">Cytoplasm</keyword>
<dbReference type="AlphaFoldDB" id="A0AAI8AMG9"/>
<dbReference type="InterPro" id="IPR045864">
    <property type="entry name" value="aa-tRNA-synth_II/BPL/LPL"/>
</dbReference>
<comment type="catalytic activity">
    <reaction evidence="3">
        <text>tRNA(His) + L-histidine + ATP = L-histidyl-tRNA(His) + AMP + diphosphate + H(+)</text>
        <dbReference type="Rhea" id="RHEA:17313"/>
        <dbReference type="Rhea" id="RHEA-COMP:9665"/>
        <dbReference type="Rhea" id="RHEA-COMP:9689"/>
        <dbReference type="ChEBI" id="CHEBI:15378"/>
        <dbReference type="ChEBI" id="CHEBI:30616"/>
        <dbReference type="ChEBI" id="CHEBI:33019"/>
        <dbReference type="ChEBI" id="CHEBI:57595"/>
        <dbReference type="ChEBI" id="CHEBI:78442"/>
        <dbReference type="ChEBI" id="CHEBI:78527"/>
        <dbReference type="ChEBI" id="CHEBI:456215"/>
        <dbReference type="EC" id="6.1.1.21"/>
    </reaction>
</comment>
<dbReference type="GO" id="GO:0004821">
    <property type="term" value="F:histidine-tRNA ligase activity"/>
    <property type="evidence" value="ECO:0007669"/>
    <property type="project" value="UniProtKB-UniRule"/>
</dbReference>
<keyword evidence="3" id="KW-0436">Ligase</keyword>
<evidence type="ECO:0000256" key="4">
    <source>
        <dbReference type="PIRSR" id="PIRSR001549-1"/>
    </source>
</evidence>
<dbReference type="SUPFAM" id="SSF52954">
    <property type="entry name" value="Class II aaRS ABD-related"/>
    <property type="match status" value="1"/>
</dbReference>
<comment type="similarity">
    <text evidence="1 3">Belongs to the class-II aminoacyl-tRNA synthetase family.</text>
</comment>
<feature type="binding site" evidence="4">
    <location>
        <position position="269"/>
    </location>
    <ligand>
        <name>L-histidine</name>
        <dbReference type="ChEBI" id="CHEBI:57595"/>
    </ligand>
</feature>
<evidence type="ECO:0000259" key="5">
    <source>
        <dbReference type="PROSITE" id="PS50862"/>
    </source>
</evidence>
<sequence length="438" mass="51757">MNKQQINLNDDSKTNINYKPKGTQDIFGKKKEVFLHIRDSFFQVANSFNFQYIETPIFEFANIFLSSGQSSDIVNKQMYEFKDKNDRLLALRPEGTAPVIRAINENKLYLEHNKFFYFGPMFRYERPQKGRNRQFYQAGIEYINLDSNLIKLEVLDFAKQLLTKLDLLKDTTLKINYLATQEQRNLYSDYLKKYLLNYKDQLSFISQTRLDVNPLRILDEKQDADKEFVKQAPKLQDFYTQEQKEEFEQIQRLLQQNNINFEVDPLLVRGLDYYDNLVFEFVSESKYLGTKSTILAGGCYNGLFTRFAGPDLKGIGFALGVDRIAEILINNDELFKEFFLDFFILALNEEEIANVTKLVSNLRFLNFRVDFNKKLFNSFAKAFKNSTKWKAKYLIFKEKNQPQDKWTIKNSQTLKNIEISEEDLKDKEILNKLEKLFN</sequence>
<dbReference type="PROSITE" id="PS50862">
    <property type="entry name" value="AA_TRNA_LIGASE_II"/>
    <property type="match status" value="1"/>
</dbReference>
<dbReference type="CDD" id="cd00773">
    <property type="entry name" value="HisRS-like_core"/>
    <property type="match status" value="1"/>
</dbReference>
<comment type="subcellular location">
    <subcellularLocation>
        <location evidence="3">Cytoplasm</location>
    </subcellularLocation>
</comment>
<dbReference type="PANTHER" id="PTHR43707:SF1">
    <property type="entry name" value="HISTIDINE--TRNA LIGASE, MITOCHONDRIAL-RELATED"/>
    <property type="match status" value="1"/>
</dbReference>
<feature type="binding site" evidence="4">
    <location>
        <begin position="273"/>
        <end position="274"/>
    </location>
    <ligand>
        <name>L-histidine</name>
        <dbReference type="ChEBI" id="CHEBI:57595"/>
    </ligand>
</feature>
<keyword evidence="3" id="KW-0030">Aminoacyl-tRNA synthetase</keyword>
<dbReference type="InterPro" id="IPR036621">
    <property type="entry name" value="Anticodon-bd_dom_sf"/>
</dbReference>
<feature type="binding site" evidence="4">
    <location>
        <begin position="94"/>
        <end position="96"/>
    </location>
    <ligand>
        <name>L-histidine</name>
        <dbReference type="ChEBI" id="CHEBI:57595"/>
    </ligand>
</feature>
<dbReference type="RefSeq" id="WP_014335411.1">
    <property type="nucleotide sequence ID" value="NC_019552.1"/>
</dbReference>
<evidence type="ECO:0000256" key="3">
    <source>
        <dbReference type="HAMAP-Rule" id="MF_00127"/>
    </source>
</evidence>
<dbReference type="GO" id="GO:0005524">
    <property type="term" value="F:ATP binding"/>
    <property type="evidence" value="ECO:0007669"/>
    <property type="project" value="UniProtKB-UniRule"/>
</dbReference>
<dbReference type="Gene3D" id="3.40.50.800">
    <property type="entry name" value="Anticodon-binding domain"/>
    <property type="match status" value="1"/>
</dbReference>
<dbReference type="EMBL" id="CP003914">
    <property type="protein sequence ID" value="AFX74097.1"/>
    <property type="molecule type" value="Genomic_DNA"/>
</dbReference>
<gene>
    <name evidence="3" type="primary">hisS</name>
    <name evidence="6" type="ORF">MOS_166</name>
</gene>
<feature type="domain" description="Aminoacyl-transfer RNA synthetases class-II family profile" evidence="5">
    <location>
        <begin position="37"/>
        <end position="337"/>
    </location>
</feature>
<organism evidence="6 7">
    <name type="scientific">Mesomycoplasma hyorhinis SK76</name>
    <dbReference type="NCBI Taxonomy" id="1118964"/>
    <lineage>
        <taxon>Bacteria</taxon>
        <taxon>Bacillati</taxon>
        <taxon>Mycoplasmatota</taxon>
        <taxon>Mycoplasmoidales</taxon>
        <taxon>Metamycoplasmataceae</taxon>
        <taxon>Mesomycoplasma</taxon>
    </lineage>
</organism>
<dbReference type="GeneID" id="93248293"/>
<evidence type="ECO:0000256" key="1">
    <source>
        <dbReference type="ARBA" id="ARBA00008226"/>
    </source>
</evidence>
<dbReference type="GO" id="GO:0005737">
    <property type="term" value="C:cytoplasm"/>
    <property type="evidence" value="ECO:0007669"/>
    <property type="project" value="UniProtKB-SubCell"/>
</dbReference>
<dbReference type="InterPro" id="IPR006195">
    <property type="entry name" value="aa-tRNA-synth_II"/>
</dbReference>
<reference evidence="6 7" key="1">
    <citation type="journal article" date="2013" name="Genome Announc.">
        <title>Complete Genome Sequence of Mycoplasma hyorhinis Strain SK76.</title>
        <authorList>
            <person name="Goodison S."/>
            <person name="Urquidi V."/>
            <person name="Kumar D."/>
            <person name="Reyes L."/>
            <person name="Rosser C.J."/>
        </authorList>
    </citation>
    <scope>NUCLEOTIDE SEQUENCE [LARGE SCALE GENOMIC DNA]</scope>
    <source>
        <strain evidence="6 7">SK76</strain>
    </source>
</reference>
<dbReference type="InterPro" id="IPR004516">
    <property type="entry name" value="HisRS/HisZ"/>
</dbReference>
<evidence type="ECO:0000313" key="7">
    <source>
        <dbReference type="Proteomes" id="UP000009399"/>
    </source>
</evidence>
<comment type="subunit">
    <text evidence="3">Homodimer.</text>
</comment>
<protein>
    <recommendedName>
        <fullName evidence="3">Histidine--tRNA ligase</fullName>
        <ecNumber evidence="3">6.1.1.21</ecNumber>
    </recommendedName>
    <alternativeName>
        <fullName evidence="3">Histidyl-tRNA synthetase</fullName>
        <shortName evidence="3">HisRS</shortName>
    </alternativeName>
</protein>
<feature type="binding site" evidence="4">
    <location>
        <position position="137"/>
    </location>
    <ligand>
        <name>L-histidine</name>
        <dbReference type="ChEBI" id="CHEBI:57595"/>
    </ligand>
</feature>
<dbReference type="InterPro" id="IPR015807">
    <property type="entry name" value="His-tRNA-ligase"/>
</dbReference>
<dbReference type="HAMAP" id="MF_00127">
    <property type="entry name" value="His_tRNA_synth"/>
    <property type="match status" value="1"/>
</dbReference>
<dbReference type="NCBIfam" id="TIGR00442">
    <property type="entry name" value="hisS"/>
    <property type="match status" value="1"/>
</dbReference>
<dbReference type="SUPFAM" id="SSF55681">
    <property type="entry name" value="Class II aaRS and biotin synthetases"/>
    <property type="match status" value="1"/>
</dbReference>
<keyword evidence="2 3" id="KW-0067">ATP-binding</keyword>
<dbReference type="PANTHER" id="PTHR43707">
    <property type="entry name" value="HISTIDYL-TRNA SYNTHETASE"/>
    <property type="match status" value="1"/>
</dbReference>
<dbReference type="KEGG" id="mhs:MOS_166"/>
<feature type="binding site" evidence="4">
    <location>
        <position position="123"/>
    </location>
    <ligand>
        <name>L-histidine</name>
        <dbReference type="ChEBI" id="CHEBI:57595"/>
    </ligand>
</feature>
<dbReference type="Proteomes" id="UP000009399">
    <property type="component" value="Chromosome"/>
</dbReference>
<dbReference type="Gene3D" id="3.30.930.10">
    <property type="entry name" value="Bira Bifunctional Protein, Domain 2"/>
    <property type="match status" value="1"/>
</dbReference>
<dbReference type="PIRSF" id="PIRSF001549">
    <property type="entry name" value="His-tRNA_synth"/>
    <property type="match status" value="1"/>
</dbReference>